<dbReference type="AlphaFoldDB" id="A0A1D6GPH2"/>
<sequence length="138" mass="14902">MASLIGDEKKLGDCQFDSESSTTWPHASLCSASSGAATAWTRYRAAAPRCPSSNRGTSWSSPTPATLGLFWTPHPTTAPSHRPAHHPPEAQPPTCTTLMMSSGCTLFGSPAKSHRYSPCRARSTTTISRTMASFWHHR</sequence>
<evidence type="ECO:0000313" key="1">
    <source>
        <dbReference type="EMBL" id="AQK65070.1"/>
    </source>
</evidence>
<protein>
    <submittedName>
        <fullName evidence="1">Uncharacterized protein</fullName>
    </submittedName>
</protein>
<organism evidence="1">
    <name type="scientific">Zea mays</name>
    <name type="common">Maize</name>
    <dbReference type="NCBI Taxonomy" id="4577"/>
    <lineage>
        <taxon>Eukaryota</taxon>
        <taxon>Viridiplantae</taxon>
        <taxon>Streptophyta</taxon>
        <taxon>Embryophyta</taxon>
        <taxon>Tracheophyta</taxon>
        <taxon>Spermatophyta</taxon>
        <taxon>Magnoliopsida</taxon>
        <taxon>Liliopsida</taxon>
        <taxon>Poales</taxon>
        <taxon>Poaceae</taxon>
        <taxon>PACMAD clade</taxon>
        <taxon>Panicoideae</taxon>
        <taxon>Andropogonodae</taxon>
        <taxon>Andropogoneae</taxon>
        <taxon>Tripsacinae</taxon>
        <taxon>Zea</taxon>
    </lineage>
</organism>
<dbReference type="InParanoid" id="A0A1D6GPH2"/>
<name>A0A1D6GPH2_MAIZE</name>
<reference evidence="1" key="1">
    <citation type="submission" date="2015-12" db="EMBL/GenBank/DDBJ databases">
        <title>Update maize B73 reference genome by single molecule sequencing technologies.</title>
        <authorList>
            <consortium name="Maize Genome Sequencing Project"/>
            <person name="Ware D."/>
        </authorList>
    </citation>
    <scope>NUCLEOTIDE SEQUENCE</scope>
    <source>
        <tissue evidence="1">Seedling</tissue>
    </source>
</reference>
<dbReference type="EMBL" id="CM000781">
    <property type="protein sequence ID" value="AQK65070.1"/>
    <property type="molecule type" value="Genomic_DNA"/>
</dbReference>
<accession>A0A1D6GPH2</accession>
<proteinExistence type="predicted"/>
<dbReference type="ExpressionAtlas" id="A0A1D6GPH2">
    <property type="expression patterns" value="baseline"/>
</dbReference>
<gene>
    <name evidence="1" type="ORF">ZEAMMB73_Zm00001d014031</name>
</gene>